<organism evidence="1 2">
    <name type="scientific">Glycomyces albidus</name>
    <dbReference type="NCBI Taxonomy" id="2656774"/>
    <lineage>
        <taxon>Bacteria</taxon>
        <taxon>Bacillati</taxon>
        <taxon>Actinomycetota</taxon>
        <taxon>Actinomycetes</taxon>
        <taxon>Glycomycetales</taxon>
        <taxon>Glycomycetaceae</taxon>
        <taxon>Glycomyces</taxon>
    </lineage>
</organism>
<protein>
    <submittedName>
        <fullName evidence="1">DUF4241 domain-containing protein</fullName>
    </submittedName>
</protein>
<sequence length="406" mass="46051">MSDTWTAMYCEGWDGGKSRPVGLLNREEARSRNEMGHPYSVLIVDDDRPQFILDIAWRQNYLARWTFDDHGRRSTRAVYVRLGSGSLFERKLTEWQYDDGEPDGTPSVPRTTFKRQFNGLTQIYHRSRGGGGRHTSKQEPFEQFVRPTVSFERWGAVLGGADSLPLTFGTPIQHLPFDEHAKRPWNPPMPLQAPYLDQLLVEGAGVVHEDSGSRMRVRHEYLGLLGLPTGKLVACDPTWLKRLEPFTVSVEPADYPVVEIQIHDETGDHWAGAGYLLRISDQPTSTWEMALRPGQDMSLLEEGHFYGFGVDAGLGCLMDDAAQEPLIAHFDGDLYQLHDELPLREEFAIPGTDHNLYAYSCYYGDGSYPTWIGRDDTGAVTCFLSDMLIIDNGRPRDDEDSFEQDW</sequence>
<name>A0A6L5G6F2_9ACTN</name>
<accession>A0A6L5G6F2</accession>
<dbReference type="Proteomes" id="UP000477750">
    <property type="component" value="Unassembled WGS sequence"/>
</dbReference>
<keyword evidence="2" id="KW-1185">Reference proteome</keyword>
<dbReference type="InterPro" id="IPR025335">
    <property type="entry name" value="DUF4241"/>
</dbReference>
<reference evidence="1 2" key="1">
    <citation type="submission" date="2019-10" db="EMBL/GenBank/DDBJ databases">
        <title>Glycomyces albidus sp. nov., a novel actinomycete isolated from rhizosphere soil of wheat (Triticum aestivum L.).</title>
        <authorList>
            <person name="Qian L."/>
        </authorList>
    </citation>
    <scope>NUCLEOTIDE SEQUENCE [LARGE SCALE GENOMIC DNA]</scope>
    <source>
        <strain evidence="1 2">NEAU-7082</strain>
    </source>
</reference>
<evidence type="ECO:0000313" key="2">
    <source>
        <dbReference type="Proteomes" id="UP000477750"/>
    </source>
</evidence>
<dbReference type="Pfam" id="PF14025">
    <property type="entry name" value="DUF4241"/>
    <property type="match status" value="1"/>
</dbReference>
<comment type="caution">
    <text evidence="1">The sequence shown here is derived from an EMBL/GenBank/DDBJ whole genome shotgun (WGS) entry which is preliminary data.</text>
</comment>
<proteinExistence type="predicted"/>
<evidence type="ECO:0000313" key="1">
    <source>
        <dbReference type="EMBL" id="MQM25224.1"/>
    </source>
</evidence>
<dbReference type="EMBL" id="WIAO01000005">
    <property type="protein sequence ID" value="MQM25224.1"/>
    <property type="molecule type" value="Genomic_DNA"/>
</dbReference>
<dbReference type="RefSeq" id="WP_153024379.1">
    <property type="nucleotide sequence ID" value="NZ_WIAO01000005.1"/>
</dbReference>
<gene>
    <name evidence="1" type="ORF">GFD30_06510</name>
</gene>
<dbReference type="AlphaFoldDB" id="A0A6L5G6F2"/>